<feature type="domain" description="Pesticidal crystal protein Cry22Aa Ig-like" evidence="2">
    <location>
        <begin position="191"/>
        <end position="260"/>
    </location>
</feature>
<dbReference type="Proteomes" id="UP000202259">
    <property type="component" value="Chromosome"/>
</dbReference>
<dbReference type="Gene3D" id="2.60.40.10">
    <property type="entry name" value="Immunoglobulins"/>
    <property type="match status" value="3"/>
</dbReference>
<evidence type="ECO:0000313" key="4">
    <source>
        <dbReference type="Proteomes" id="UP000202259"/>
    </source>
</evidence>
<name>A0A222GCX2_9GAMM</name>
<dbReference type="InterPro" id="IPR013783">
    <property type="entry name" value="Ig-like_fold"/>
</dbReference>
<reference evidence="3 4" key="1">
    <citation type="submission" date="2017-08" db="EMBL/GenBank/DDBJ databases">
        <title>Complete genome of Colwellia sp. NB097-1, a psychrophile bacterium ioslated from Bering Sea.</title>
        <authorList>
            <person name="Chen X."/>
        </authorList>
    </citation>
    <scope>NUCLEOTIDE SEQUENCE [LARGE SCALE GENOMIC DNA]</scope>
    <source>
        <strain evidence="3 4">NB097-1</strain>
    </source>
</reference>
<dbReference type="InterPro" id="IPR051846">
    <property type="entry name" value="SH2_domain_adapters"/>
</dbReference>
<feature type="domain" description="Pesticidal crystal protein Cry22Aa Ig-like" evidence="2">
    <location>
        <begin position="114"/>
        <end position="183"/>
    </location>
</feature>
<evidence type="ECO:0000259" key="2">
    <source>
        <dbReference type="Pfam" id="PF16403"/>
    </source>
</evidence>
<sequence length="710" mass="77434">MRLFYTLAFASLLSACGGGSDSSSSTPVVTDTIAPVITLAGDAQITVQYDDTYVDAGAAAIDNADGDVTVTVDGEVDTSSVGSYKLTFTATDSSGNSSSATRAINVVDSVAPVITLAGEALMTVQFEALFEDVGATALDNADGDITVMVNGAVDTSIIGVYELVYSATDNSDNTSSATRMVNVVDTIAPVITLTGDTEVTVEFGEVYVDAGATALDNVDGDVSVIVDGEVSTSTIGSYQLTYTATDSSGNSSSVTRAVTVIEKLTTIAGKVIDGYVLGATVWLDYNGNGKFDEQTEPSTLSGEAGDYSFEFTEEQKQCLPYSTIYVDVPVGAVDADTGIVTDAYQMALPPSIDTLSDDELRHISPLTSSIWGLLRSKLQGSGKGNLSCSDLMDDIALRNEIKAVVESVILNAVTHYNLSEEQMFADFILDDNSFAYVAAQEIVKGLKAAYKYTLDLNEQYPNATEVRVVVYQSKENDELYNLDHAWYRDEIIFLENKTLIEDVKLKDTGALDQVDYVLSKLERVDSSWGDQNYNGVLSIRNDIYVNDNLTYRCGVIERVILKNYDITYEISNSIPSANHPTIETCIPDAIDSPDERSFRVSYSVDDHNYFGVFFFRDDKDSFNELSTWINVVDKADALDPTDVFTYMNTLPYEFDSAVEIDASYWRKRKTTSDVQIDTNNDNEWVRITKHEDNTRTTECSDDGINWGLCM</sequence>
<dbReference type="PANTHER" id="PTHR15127:SF32">
    <property type="entry name" value="HEAVYWEIGHT, ISOFORM A"/>
    <property type="match status" value="1"/>
</dbReference>
<dbReference type="RefSeq" id="WP_081154024.1">
    <property type="nucleotide sequence ID" value="NZ_CP020465.1"/>
</dbReference>
<dbReference type="AlphaFoldDB" id="A0A222GCX2"/>
<dbReference type="GO" id="GO:0001784">
    <property type="term" value="F:phosphotyrosine residue binding"/>
    <property type="evidence" value="ECO:0007669"/>
    <property type="project" value="TreeGrafter"/>
</dbReference>
<feature type="domain" description="Pesticidal crystal protein Cry22Aa Ig-like" evidence="2">
    <location>
        <begin position="37"/>
        <end position="106"/>
    </location>
</feature>
<dbReference type="KEGG" id="cber:B5D82_19190"/>
<accession>A0A222GCX2</accession>
<protein>
    <submittedName>
        <fullName evidence="3">DUF5011 domain-containing protein</fullName>
    </submittedName>
</protein>
<keyword evidence="4" id="KW-1185">Reference proteome</keyword>
<dbReference type="InterPro" id="IPR032179">
    <property type="entry name" value="Cry22Aa_Ig-like"/>
</dbReference>
<dbReference type="EMBL" id="CP020465">
    <property type="protein sequence ID" value="ASP49706.1"/>
    <property type="molecule type" value="Genomic_DNA"/>
</dbReference>
<keyword evidence="1" id="KW-0727">SH2 domain</keyword>
<dbReference type="PROSITE" id="PS51257">
    <property type="entry name" value="PROKAR_LIPOPROTEIN"/>
    <property type="match status" value="1"/>
</dbReference>
<dbReference type="PANTHER" id="PTHR15127">
    <property type="entry name" value="HEAVYWEIGHT, ISOFORM A"/>
    <property type="match status" value="1"/>
</dbReference>
<dbReference type="OrthoDB" id="5592666at2"/>
<evidence type="ECO:0000313" key="3">
    <source>
        <dbReference type="EMBL" id="ASP49706.1"/>
    </source>
</evidence>
<dbReference type="Pfam" id="PF16403">
    <property type="entry name" value="Bact_surface_Ig-like"/>
    <property type="match status" value="3"/>
</dbReference>
<gene>
    <name evidence="3" type="ORF">B5D82_19190</name>
</gene>
<organism evidence="3 4">
    <name type="scientific">Cognaticolwellia beringensis</name>
    <dbReference type="NCBI Taxonomy" id="1967665"/>
    <lineage>
        <taxon>Bacteria</taxon>
        <taxon>Pseudomonadati</taxon>
        <taxon>Pseudomonadota</taxon>
        <taxon>Gammaproteobacteria</taxon>
        <taxon>Alteromonadales</taxon>
        <taxon>Colwelliaceae</taxon>
        <taxon>Cognaticolwellia</taxon>
    </lineage>
</organism>
<proteinExistence type="predicted"/>
<evidence type="ECO:0000256" key="1">
    <source>
        <dbReference type="ARBA" id="ARBA00022999"/>
    </source>
</evidence>